<dbReference type="STRING" id="2518989.IMCC3088_2536"/>
<accession>F3L4D5</accession>
<name>F3L4D5_9GAMM</name>
<dbReference type="EMBL" id="AEIG01000081">
    <property type="protein sequence ID" value="EGG28803.1"/>
    <property type="molecule type" value="Genomic_DNA"/>
</dbReference>
<feature type="transmembrane region" description="Helical" evidence="1">
    <location>
        <begin position="183"/>
        <end position="203"/>
    </location>
</feature>
<evidence type="ECO:0000256" key="1">
    <source>
        <dbReference type="SAM" id="Phobius"/>
    </source>
</evidence>
<feature type="transmembrane region" description="Helical" evidence="1">
    <location>
        <begin position="79"/>
        <end position="102"/>
    </location>
</feature>
<dbReference type="Proteomes" id="UP000005615">
    <property type="component" value="Unassembled WGS sequence"/>
</dbReference>
<protein>
    <recommendedName>
        <fullName evidence="4">Membrane protein YkvI</fullName>
    </recommendedName>
</protein>
<dbReference type="AlphaFoldDB" id="F3L4D5"/>
<feature type="transmembrane region" description="Helical" evidence="1">
    <location>
        <begin position="261"/>
        <end position="286"/>
    </location>
</feature>
<feature type="transmembrane region" description="Helical" evidence="1">
    <location>
        <begin position="307"/>
        <end position="330"/>
    </location>
</feature>
<dbReference type="eggNOG" id="COG3949">
    <property type="taxonomic scope" value="Bacteria"/>
</dbReference>
<proteinExistence type="predicted"/>
<organism evidence="2 3">
    <name type="scientific">Aequoribacter fuscus</name>
    <dbReference type="NCBI Taxonomy" id="2518989"/>
    <lineage>
        <taxon>Bacteria</taxon>
        <taxon>Pseudomonadati</taxon>
        <taxon>Pseudomonadota</taxon>
        <taxon>Gammaproteobacteria</taxon>
        <taxon>Cellvibrionales</taxon>
        <taxon>Halieaceae</taxon>
        <taxon>Aequoribacter</taxon>
    </lineage>
</organism>
<sequence length="373" mass="39890">MKRLMPVYVVPAAVFISVVMGGGYGTGREVVEFFTRYGLLGGLFGIGVSACLFSLVLACTYEFARVFQVYDYRSFFGKLIGPFWICFEILYLLLFLLVLGVVGSAASTLLEQEFGISGVFGMGAVLGLVIVLVYFGRQAVEKVLTWWSIGMYGVFIAYFVAVISNDGVILSKAFSASGVEPGWLQGGVLYAMYNLAIAPVLLFSTRAIASRKEAAMSGLVTGVVVMIPATLFHLSYAVGYPEVLDKPVPNYWMMSEYTNPLLLAVFLLALLGTLVETGAGLVQGLIERIEVVLKPNEGESLGHFPRAMIAIFALGVGGLLGTFGIVSLVASGYSALSVGFAMVYIIPICTLGIVKIVKSSGITQSLEASPERG</sequence>
<dbReference type="InterPro" id="IPR038728">
    <property type="entry name" value="YkvI-like"/>
</dbReference>
<dbReference type="PANTHER" id="PTHR37814:SF1">
    <property type="entry name" value="MEMBRANE PROTEIN"/>
    <property type="match status" value="1"/>
</dbReference>
<feature type="transmembrane region" description="Helical" evidence="1">
    <location>
        <begin position="37"/>
        <end position="58"/>
    </location>
</feature>
<evidence type="ECO:0008006" key="4">
    <source>
        <dbReference type="Google" id="ProtNLM"/>
    </source>
</evidence>
<gene>
    <name evidence="2" type="ORF">IMCC3088_2536</name>
</gene>
<feature type="transmembrane region" description="Helical" evidence="1">
    <location>
        <begin position="336"/>
        <end position="357"/>
    </location>
</feature>
<reference evidence="2 3" key="1">
    <citation type="journal article" date="2011" name="J. Bacteriol.">
        <title>Genome sequence of strain IMCC3088, a proteorhodopsin-containing marine bacterium belonging to the OM60/NOR5 clade.</title>
        <authorList>
            <person name="Jang Y."/>
            <person name="Oh H.M."/>
            <person name="Kang I."/>
            <person name="Lee K."/>
            <person name="Yang S.J."/>
            <person name="Cho J.C."/>
        </authorList>
    </citation>
    <scope>NUCLEOTIDE SEQUENCE [LARGE SCALE GENOMIC DNA]</scope>
    <source>
        <strain evidence="2 3">IMCC3088</strain>
    </source>
</reference>
<keyword evidence="1" id="KW-1133">Transmembrane helix</keyword>
<keyword evidence="1" id="KW-0472">Membrane</keyword>
<evidence type="ECO:0000313" key="2">
    <source>
        <dbReference type="EMBL" id="EGG28803.1"/>
    </source>
</evidence>
<feature type="transmembrane region" description="Helical" evidence="1">
    <location>
        <begin position="7"/>
        <end position="25"/>
    </location>
</feature>
<keyword evidence="1" id="KW-0812">Transmembrane</keyword>
<dbReference type="PANTHER" id="PTHR37814">
    <property type="entry name" value="CONSERVED MEMBRANE PROTEIN"/>
    <property type="match status" value="1"/>
</dbReference>
<feature type="transmembrane region" description="Helical" evidence="1">
    <location>
        <begin position="114"/>
        <end position="136"/>
    </location>
</feature>
<keyword evidence="3" id="KW-1185">Reference proteome</keyword>
<feature type="transmembrane region" description="Helical" evidence="1">
    <location>
        <begin position="143"/>
        <end position="163"/>
    </location>
</feature>
<evidence type="ECO:0000313" key="3">
    <source>
        <dbReference type="Proteomes" id="UP000005615"/>
    </source>
</evidence>
<comment type="caution">
    <text evidence="2">The sequence shown here is derived from an EMBL/GenBank/DDBJ whole genome shotgun (WGS) entry which is preliminary data.</text>
</comment>
<feature type="transmembrane region" description="Helical" evidence="1">
    <location>
        <begin position="215"/>
        <end position="241"/>
    </location>
</feature>
<dbReference type="RefSeq" id="WP_009576691.1">
    <property type="nucleotide sequence ID" value="NZ_AEIG01000081.1"/>
</dbReference>